<reference evidence="1" key="1">
    <citation type="submission" date="2018-05" db="EMBL/GenBank/DDBJ databases">
        <authorList>
            <person name="Lanie J.A."/>
            <person name="Ng W.-L."/>
            <person name="Kazmierczak K.M."/>
            <person name="Andrzejewski T.M."/>
            <person name="Davidsen T.M."/>
            <person name="Wayne K.J."/>
            <person name="Tettelin H."/>
            <person name="Glass J.I."/>
            <person name="Rusch D."/>
            <person name="Podicherti R."/>
            <person name="Tsui H.-C.T."/>
            <person name="Winkler M.E."/>
        </authorList>
    </citation>
    <scope>NUCLEOTIDE SEQUENCE</scope>
</reference>
<organism evidence="1">
    <name type="scientific">marine metagenome</name>
    <dbReference type="NCBI Taxonomy" id="408172"/>
    <lineage>
        <taxon>unclassified sequences</taxon>
        <taxon>metagenomes</taxon>
        <taxon>ecological metagenomes</taxon>
    </lineage>
</organism>
<dbReference type="AlphaFoldDB" id="A0A381VQX7"/>
<gene>
    <name evidence="1" type="ORF">METZ01_LOCUS94901</name>
</gene>
<accession>A0A381VQX7</accession>
<dbReference type="EMBL" id="UINC01009376">
    <property type="protein sequence ID" value="SVA42047.1"/>
    <property type="molecule type" value="Genomic_DNA"/>
</dbReference>
<name>A0A381VQX7_9ZZZZ</name>
<evidence type="ECO:0000313" key="1">
    <source>
        <dbReference type="EMBL" id="SVA42047.1"/>
    </source>
</evidence>
<proteinExistence type="predicted"/>
<sequence>MGRNFVMKIFLKICASFALLLTLFSNNTLYSQESDSQSDSRLGIEEII</sequence>
<protein>
    <submittedName>
        <fullName evidence="1">Uncharacterized protein</fullName>
    </submittedName>
</protein>
<feature type="non-terminal residue" evidence="1">
    <location>
        <position position="48"/>
    </location>
</feature>